<accession>A0A7G7WBR7</accession>
<protein>
    <submittedName>
        <fullName evidence="1">Uncharacterized protein</fullName>
    </submittedName>
</protein>
<evidence type="ECO:0000313" key="2">
    <source>
        <dbReference type="Proteomes" id="UP000515489"/>
    </source>
</evidence>
<gene>
    <name evidence="1" type="ORF">H4317_08450</name>
</gene>
<name>A0A7G7WBR7_9BACT</name>
<organism evidence="1 2">
    <name type="scientific">Hymenobacter sediminicola</name>
    <dbReference type="NCBI Taxonomy" id="2761579"/>
    <lineage>
        <taxon>Bacteria</taxon>
        <taxon>Pseudomonadati</taxon>
        <taxon>Bacteroidota</taxon>
        <taxon>Cytophagia</taxon>
        <taxon>Cytophagales</taxon>
        <taxon>Hymenobacteraceae</taxon>
        <taxon>Hymenobacter</taxon>
    </lineage>
</organism>
<keyword evidence="2" id="KW-1185">Reference proteome</keyword>
<sequence length="236" mass="26753">MDYSTDLSIITWLEIDEERIYNSSQRRVADVLPDIFSAYTALLPAVGIIEGFPFEQINIYKSTIAQINTNASVWKQYGVFSAHQTPDYKLTKFSDLTVRFGVTYDANVIKRLEWGTQGFAVKWEQTASNLLHLLRELAQCATLNLYIVDYCRYEAVEVLPSSDQVVYSVTIEEFISLLSATSFDTTLYLFPDDRSWCLINVEDGDYPILGTSRELGEALSSKSSIEMFPLSPESNV</sequence>
<proteinExistence type="predicted"/>
<dbReference type="EMBL" id="CP060202">
    <property type="protein sequence ID" value="QNH63810.1"/>
    <property type="molecule type" value="Genomic_DNA"/>
</dbReference>
<dbReference type="Proteomes" id="UP000515489">
    <property type="component" value="Chromosome"/>
</dbReference>
<reference evidence="1 2" key="1">
    <citation type="submission" date="2020-08" db="EMBL/GenBank/DDBJ databases">
        <title>Hymenobacter sp. S2-20-2 genome sequencing.</title>
        <authorList>
            <person name="Jin L."/>
        </authorList>
    </citation>
    <scope>NUCLEOTIDE SEQUENCE [LARGE SCALE GENOMIC DNA]</scope>
    <source>
        <strain evidence="1 2">S2-20-2</strain>
    </source>
</reference>
<dbReference type="AlphaFoldDB" id="A0A7G7WBR7"/>
<dbReference type="RefSeq" id="WP_185889686.1">
    <property type="nucleotide sequence ID" value="NZ_CP060202.1"/>
</dbReference>
<dbReference type="KEGG" id="hsk:H4317_08450"/>
<evidence type="ECO:0000313" key="1">
    <source>
        <dbReference type="EMBL" id="QNH63810.1"/>
    </source>
</evidence>